<reference evidence="5 6" key="1">
    <citation type="submission" date="2022-06" db="EMBL/GenBank/DDBJ databases">
        <title>Genomic Encyclopedia of Archaeal and Bacterial Type Strains, Phase II (KMG-II): from individual species to whole genera.</title>
        <authorList>
            <person name="Goeker M."/>
        </authorList>
    </citation>
    <scope>NUCLEOTIDE SEQUENCE [LARGE SCALE GENOMIC DNA]</scope>
    <source>
        <strain evidence="5 6">DSM 45037</strain>
    </source>
</reference>
<dbReference type="Proteomes" id="UP001205740">
    <property type="component" value="Unassembled WGS sequence"/>
</dbReference>
<evidence type="ECO:0000256" key="1">
    <source>
        <dbReference type="ARBA" id="ARBA00023015"/>
    </source>
</evidence>
<dbReference type="Pfam" id="PF01047">
    <property type="entry name" value="MarR"/>
    <property type="match status" value="1"/>
</dbReference>
<comment type="caution">
    <text evidence="5">The sequence shown here is derived from an EMBL/GenBank/DDBJ whole genome shotgun (WGS) entry which is preliminary data.</text>
</comment>
<dbReference type="PANTHER" id="PTHR33164">
    <property type="entry name" value="TRANSCRIPTIONAL REGULATOR, MARR FAMILY"/>
    <property type="match status" value="1"/>
</dbReference>
<dbReference type="InterPro" id="IPR000835">
    <property type="entry name" value="HTH_MarR-typ"/>
</dbReference>
<dbReference type="RefSeq" id="WP_253654326.1">
    <property type="nucleotide sequence ID" value="NZ_BAAAOE010000003.1"/>
</dbReference>
<feature type="domain" description="HTH marR-type" evidence="4">
    <location>
        <begin position="6"/>
        <end position="135"/>
    </location>
</feature>
<keyword evidence="1" id="KW-0805">Transcription regulation</keyword>
<accession>A0ABT1H4I9</accession>
<evidence type="ECO:0000313" key="5">
    <source>
        <dbReference type="EMBL" id="MCP2160762.1"/>
    </source>
</evidence>
<dbReference type="PANTHER" id="PTHR33164:SF64">
    <property type="entry name" value="TRANSCRIPTIONAL REGULATOR SLYA"/>
    <property type="match status" value="1"/>
</dbReference>
<evidence type="ECO:0000256" key="2">
    <source>
        <dbReference type="ARBA" id="ARBA00023125"/>
    </source>
</evidence>
<dbReference type="SUPFAM" id="SSF46785">
    <property type="entry name" value="Winged helix' DNA-binding domain"/>
    <property type="match status" value="1"/>
</dbReference>
<protein>
    <submittedName>
        <fullName evidence="5">DNA-binding transcriptional regulator, MarR family</fullName>
    </submittedName>
</protein>
<evidence type="ECO:0000259" key="4">
    <source>
        <dbReference type="PROSITE" id="PS50995"/>
    </source>
</evidence>
<dbReference type="SMART" id="SM00347">
    <property type="entry name" value="HTH_MARR"/>
    <property type="match status" value="1"/>
</dbReference>
<evidence type="ECO:0000313" key="6">
    <source>
        <dbReference type="Proteomes" id="UP001205740"/>
    </source>
</evidence>
<dbReference type="InterPro" id="IPR036388">
    <property type="entry name" value="WH-like_DNA-bd_sf"/>
</dbReference>
<evidence type="ECO:0000256" key="3">
    <source>
        <dbReference type="ARBA" id="ARBA00023163"/>
    </source>
</evidence>
<proteinExistence type="predicted"/>
<sequence>MTSDDTPPLGMLLARASRAVDERMAPILDDLGVTADQWRVLVTLSTTTGITMSDLARLSVLSPAGATRAIDTLADRALVYRRADPTDKRRVVVFLSAHGAATVAPALEEVSRVDATIAAEIGSARFLALGDGLIHLAHGTRGALVDETST</sequence>
<organism evidence="5 6">
    <name type="scientific">Williamsia serinedens</name>
    <dbReference type="NCBI Taxonomy" id="391736"/>
    <lineage>
        <taxon>Bacteria</taxon>
        <taxon>Bacillati</taxon>
        <taxon>Actinomycetota</taxon>
        <taxon>Actinomycetes</taxon>
        <taxon>Mycobacteriales</taxon>
        <taxon>Nocardiaceae</taxon>
        <taxon>Williamsia</taxon>
    </lineage>
</organism>
<dbReference type="Gene3D" id="1.10.10.10">
    <property type="entry name" value="Winged helix-like DNA-binding domain superfamily/Winged helix DNA-binding domain"/>
    <property type="match status" value="1"/>
</dbReference>
<dbReference type="PROSITE" id="PS50995">
    <property type="entry name" value="HTH_MARR_2"/>
    <property type="match status" value="1"/>
</dbReference>
<name>A0ABT1H4I9_9NOCA</name>
<dbReference type="InterPro" id="IPR036390">
    <property type="entry name" value="WH_DNA-bd_sf"/>
</dbReference>
<keyword evidence="3" id="KW-0804">Transcription</keyword>
<dbReference type="GO" id="GO:0003677">
    <property type="term" value="F:DNA binding"/>
    <property type="evidence" value="ECO:0007669"/>
    <property type="project" value="UniProtKB-KW"/>
</dbReference>
<keyword evidence="6" id="KW-1185">Reference proteome</keyword>
<dbReference type="InterPro" id="IPR039422">
    <property type="entry name" value="MarR/SlyA-like"/>
</dbReference>
<keyword evidence="2 5" id="KW-0238">DNA-binding</keyword>
<gene>
    <name evidence="5" type="ORF">LX12_001949</name>
</gene>
<dbReference type="EMBL" id="JAMTCG010000003">
    <property type="protein sequence ID" value="MCP2160762.1"/>
    <property type="molecule type" value="Genomic_DNA"/>
</dbReference>